<evidence type="ECO:0000256" key="3">
    <source>
        <dbReference type="ARBA" id="ARBA00023163"/>
    </source>
</evidence>
<evidence type="ECO:0000259" key="4">
    <source>
        <dbReference type="PROSITE" id="PS50987"/>
    </source>
</evidence>
<dbReference type="PANTHER" id="PTHR33154">
    <property type="entry name" value="TRANSCRIPTIONAL REGULATOR, ARSR FAMILY"/>
    <property type="match status" value="1"/>
</dbReference>
<accession>A0A1H8JI59</accession>
<dbReference type="NCBIfam" id="NF033788">
    <property type="entry name" value="HTH_metalloreg"/>
    <property type="match status" value="1"/>
</dbReference>
<dbReference type="PANTHER" id="PTHR33154:SF33">
    <property type="entry name" value="TRANSCRIPTIONAL REPRESSOR SDPR"/>
    <property type="match status" value="1"/>
</dbReference>
<keyword evidence="2 5" id="KW-0238">DNA-binding</keyword>
<dbReference type="GO" id="GO:0003700">
    <property type="term" value="F:DNA-binding transcription factor activity"/>
    <property type="evidence" value="ECO:0007669"/>
    <property type="project" value="InterPro"/>
</dbReference>
<dbReference type="Pfam" id="PF01022">
    <property type="entry name" value="HTH_5"/>
    <property type="match status" value="1"/>
</dbReference>
<dbReference type="InterPro" id="IPR001845">
    <property type="entry name" value="HTH_ArsR_DNA-bd_dom"/>
</dbReference>
<keyword evidence="1" id="KW-0805">Transcription regulation</keyword>
<dbReference type="STRING" id="930146.SAMN05192533_12127"/>
<name>A0A1H8JI59_9BACI</name>
<proteinExistence type="predicted"/>
<dbReference type="CDD" id="cd00090">
    <property type="entry name" value="HTH_ARSR"/>
    <property type="match status" value="1"/>
</dbReference>
<evidence type="ECO:0000256" key="1">
    <source>
        <dbReference type="ARBA" id="ARBA00023015"/>
    </source>
</evidence>
<reference evidence="6" key="1">
    <citation type="submission" date="2016-10" db="EMBL/GenBank/DDBJ databases">
        <authorList>
            <person name="Varghese N."/>
            <person name="Submissions S."/>
        </authorList>
    </citation>
    <scope>NUCLEOTIDE SEQUENCE [LARGE SCALE GENOMIC DNA]</scope>
    <source>
        <strain evidence="6">B48,IBRC-M 10115,DSM 25386,CECT 8001</strain>
    </source>
</reference>
<dbReference type="GO" id="GO:0003677">
    <property type="term" value="F:DNA binding"/>
    <property type="evidence" value="ECO:0007669"/>
    <property type="project" value="UniProtKB-KW"/>
</dbReference>
<feature type="domain" description="HTH arsR-type" evidence="4">
    <location>
        <begin position="28"/>
        <end position="116"/>
    </location>
</feature>
<protein>
    <submittedName>
        <fullName evidence="5">DNA-binding transcriptional regulator, ArsR family</fullName>
    </submittedName>
</protein>
<evidence type="ECO:0000313" key="5">
    <source>
        <dbReference type="EMBL" id="SEN79897.1"/>
    </source>
</evidence>
<dbReference type="RefSeq" id="WP_090749892.1">
    <property type="nucleotide sequence ID" value="NZ_FOBW01000021.1"/>
</dbReference>
<dbReference type="AlphaFoldDB" id="A0A1H8JI59"/>
<dbReference type="InterPro" id="IPR036388">
    <property type="entry name" value="WH-like_DNA-bd_sf"/>
</dbReference>
<dbReference type="Proteomes" id="UP000198553">
    <property type="component" value="Unassembled WGS sequence"/>
</dbReference>
<organism evidence="5 6">
    <name type="scientific">Mesobacillus persicus</name>
    <dbReference type="NCBI Taxonomy" id="930146"/>
    <lineage>
        <taxon>Bacteria</taxon>
        <taxon>Bacillati</taxon>
        <taxon>Bacillota</taxon>
        <taxon>Bacilli</taxon>
        <taxon>Bacillales</taxon>
        <taxon>Bacillaceae</taxon>
        <taxon>Mesobacillus</taxon>
    </lineage>
</organism>
<dbReference type="OrthoDB" id="9794330at2"/>
<sequence length="116" mass="12930">MGTTWSLKSNEEMCGIRGDAEKQFPITLSSNKLESSAGFFKGLADETRLRIISLLWLEDLCMCEIVAALDGASSTISHHLKIMEKGGVIESRREGKFTIYRVNKEKLTPVLPLLNN</sequence>
<gene>
    <name evidence="5" type="ORF">SAMN05192533_12127</name>
</gene>
<dbReference type="EMBL" id="FOBW01000021">
    <property type="protein sequence ID" value="SEN79897.1"/>
    <property type="molecule type" value="Genomic_DNA"/>
</dbReference>
<dbReference type="PRINTS" id="PR00778">
    <property type="entry name" value="HTHARSR"/>
</dbReference>
<dbReference type="SMART" id="SM00418">
    <property type="entry name" value="HTH_ARSR"/>
    <property type="match status" value="1"/>
</dbReference>
<dbReference type="InterPro" id="IPR036390">
    <property type="entry name" value="WH_DNA-bd_sf"/>
</dbReference>
<dbReference type="InterPro" id="IPR011991">
    <property type="entry name" value="ArsR-like_HTH"/>
</dbReference>
<dbReference type="SUPFAM" id="SSF46785">
    <property type="entry name" value="Winged helix' DNA-binding domain"/>
    <property type="match status" value="1"/>
</dbReference>
<dbReference type="PROSITE" id="PS50987">
    <property type="entry name" value="HTH_ARSR_2"/>
    <property type="match status" value="1"/>
</dbReference>
<dbReference type="InterPro" id="IPR051081">
    <property type="entry name" value="HTH_MetalResp_TranReg"/>
</dbReference>
<evidence type="ECO:0000313" key="6">
    <source>
        <dbReference type="Proteomes" id="UP000198553"/>
    </source>
</evidence>
<evidence type="ECO:0000256" key="2">
    <source>
        <dbReference type="ARBA" id="ARBA00023125"/>
    </source>
</evidence>
<keyword evidence="6" id="KW-1185">Reference proteome</keyword>
<keyword evidence="3" id="KW-0804">Transcription</keyword>
<dbReference type="Gene3D" id="1.10.10.10">
    <property type="entry name" value="Winged helix-like DNA-binding domain superfamily/Winged helix DNA-binding domain"/>
    <property type="match status" value="1"/>
</dbReference>